<gene>
    <name evidence="3" type="ORF">D9758_013179</name>
</gene>
<protein>
    <recommendedName>
        <fullName evidence="2">Heterokaryon incompatibility domain-containing protein</fullName>
    </recommendedName>
</protein>
<evidence type="ECO:0000259" key="2">
    <source>
        <dbReference type="Pfam" id="PF06985"/>
    </source>
</evidence>
<sequence>MSRVRRCAPSKNDTQRTQNSDLDDSFSTQYSGVSLDHLRTIDLIFFRSSTSNAFFRVFKRVCGRDAGIVAKMSHDPVNLGISDTDRQKDNLILGRPDDEILILNPPDAVLLLLSPLKTCFCVPCDISAFRLVSNPIFMRLLNTKTLRLEEFYSEIPPYAILSHTWEKEEVTFQDIQNLEIARRKAGYVKVWKACVRAQRYDFDWIWIDSCCINKDSSAELSEAINSMYQYYEDAEVCYAYLCDVSASYHPRDPCSGFRSSRWFRRGWTLQELLAPSHVVFLDRDWIRIGTRWSLRDVISATTAIPVKVFEGHDINAFSVAQRISWAALRETTRPEDQAYCLMGIFGVSMPPIYGEGGIKAFMRLQQEIIKISDDRSIFAWTASSKGEGPRGLLARSPYEFRMSGEVKASEPDVGDRASYSFGNNGLHIHLPLVTTDSSHFGADVFLAYLHCQSGRDGSYIHVYLRKTARQRYVRCHADELALLPSLSPAENIQELTVKENPIPRHCCCPQREHMSVNTSAHSICLLPSARHFSLQHSQKWLQKDTVHHIDEQTASISLQQSADCDETVILEYHSWTTAERFSINLHSTYPLGLDYVELKTVVPSFASFGPDKEDAIYGPLQSGAHVSLTCEMRGHGSQKVFEIDYIPKEHPSTFFMAQTLHPPESGFMVPLELAGCTPIGGDIKLVDIYPPDFFGKRFRDQAYITLPDDDDDDDDTSNRFRVLTYQLWEGKRTFYVALGFQNSTAWTDILRRYKSETAEEVWKSYLAQGSRAPKRLECQTSTSALIYYDASFSLPHDLTASVKKRTSLQIGTHLLLLEEVLNLYPPSEVENLD</sequence>
<feature type="compositionally biased region" description="Polar residues" evidence="1">
    <location>
        <begin position="11"/>
        <end position="23"/>
    </location>
</feature>
<reference evidence="3 4" key="1">
    <citation type="journal article" date="2020" name="ISME J.">
        <title>Uncovering the hidden diversity of litter-decomposition mechanisms in mushroom-forming fungi.</title>
        <authorList>
            <person name="Floudas D."/>
            <person name="Bentzer J."/>
            <person name="Ahren D."/>
            <person name="Johansson T."/>
            <person name="Persson P."/>
            <person name="Tunlid A."/>
        </authorList>
    </citation>
    <scope>NUCLEOTIDE SEQUENCE [LARGE SCALE GENOMIC DNA]</scope>
    <source>
        <strain evidence="3 4">CBS 291.85</strain>
    </source>
</reference>
<dbReference type="InterPro" id="IPR010730">
    <property type="entry name" value="HET"/>
</dbReference>
<dbReference type="EMBL" id="JAACJM010000179">
    <property type="protein sequence ID" value="KAF5340121.1"/>
    <property type="molecule type" value="Genomic_DNA"/>
</dbReference>
<dbReference type="Pfam" id="PF06985">
    <property type="entry name" value="HET"/>
    <property type="match status" value="1"/>
</dbReference>
<dbReference type="PANTHER" id="PTHR10622">
    <property type="entry name" value="HET DOMAIN-CONTAINING PROTEIN"/>
    <property type="match status" value="1"/>
</dbReference>
<proteinExistence type="predicted"/>
<dbReference type="Proteomes" id="UP000559256">
    <property type="component" value="Unassembled WGS sequence"/>
</dbReference>
<organism evidence="3 4">
    <name type="scientific">Tetrapyrgos nigripes</name>
    <dbReference type="NCBI Taxonomy" id="182062"/>
    <lineage>
        <taxon>Eukaryota</taxon>
        <taxon>Fungi</taxon>
        <taxon>Dikarya</taxon>
        <taxon>Basidiomycota</taxon>
        <taxon>Agaricomycotina</taxon>
        <taxon>Agaricomycetes</taxon>
        <taxon>Agaricomycetidae</taxon>
        <taxon>Agaricales</taxon>
        <taxon>Marasmiineae</taxon>
        <taxon>Marasmiaceae</taxon>
        <taxon>Tetrapyrgos</taxon>
    </lineage>
</organism>
<evidence type="ECO:0000256" key="1">
    <source>
        <dbReference type="SAM" id="MobiDB-lite"/>
    </source>
</evidence>
<name>A0A8H5FKH3_9AGAR</name>
<dbReference type="AlphaFoldDB" id="A0A8H5FKH3"/>
<feature type="region of interest" description="Disordered" evidence="1">
    <location>
        <begin position="1"/>
        <end position="23"/>
    </location>
</feature>
<dbReference type="PANTHER" id="PTHR10622:SF10">
    <property type="entry name" value="HET DOMAIN-CONTAINING PROTEIN"/>
    <property type="match status" value="1"/>
</dbReference>
<accession>A0A8H5FKH3</accession>
<comment type="caution">
    <text evidence="3">The sequence shown here is derived from an EMBL/GenBank/DDBJ whole genome shotgun (WGS) entry which is preliminary data.</text>
</comment>
<feature type="domain" description="Heterokaryon incompatibility" evidence="2">
    <location>
        <begin position="158"/>
        <end position="247"/>
    </location>
</feature>
<evidence type="ECO:0000313" key="4">
    <source>
        <dbReference type="Proteomes" id="UP000559256"/>
    </source>
</evidence>
<keyword evidence="4" id="KW-1185">Reference proteome</keyword>
<evidence type="ECO:0000313" key="3">
    <source>
        <dbReference type="EMBL" id="KAF5340121.1"/>
    </source>
</evidence>